<dbReference type="SUPFAM" id="SSF48371">
    <property type="entry name" value="ARM repeat"/>
    <property type="match status" value="1"/>
</dbReference>
<keyword evidence="8" id="KW-1185">Reference proteome</keyword>
<feature type="region of interest" description="Disordered" evidence="5">
    <location>
        <begin position="320"/>
        <end position="342"/>
    </location>
</feature>
<evidence type="ECO:0000259" key="6">
    <source>
        <dbReference type="PROSITE" id="PS50865"/>
    </source>
</evidence>
<gene>
    <name evidence="7" type="ORF">TrCOL_g9431</name>
</gene>
<dbReference type="Gene3D" id="1.25.10.10">
    <property type="entry name" value="Leucine-rich Repeat Variant"/>
    <property type="match status" value="1"/>
</dbReference>
<evidence type="ECO:0000256" key="4">
    <source>
        <dbReference type="PROSITE-ProRule" id="PRU00134"/>
    </source>
</evidence>
<keyword evidence="2 4" id="KW-0863">Zinc-finger</keyword>
<dbReference type="InterPro" id="IPR016024">
    <property type="entry name" value="ARM-type_fold"/>
</dbReference>
<protein>
    <recommendedName>
        <fullName evidence="6">MYND-type domain-containing protein</fullName>
    </recommendedName>
</protein>
<evidence type="ECO:0000313" key="8">
    <source>
        <dbReference type="Proteomes" id="UP001165065"/>
    </source>
</evidence>
<dbReference type="PROSITE" id="PS01360">
    <property type="entry name" value="ZF_MYND_1"/>
    <property type="match status" value="1"/>
</dbReference>
<sequence length="539" mass="58248">MDLNPAVLRNLVETLCSSEGQIALEKTTKSIYSYASAKDTNCAQLLQTEGIIEGLTRIIVLEEPNFSCAREYACGALRFISSCHRGSDDPYLRSLVRLDFSKNPALVVGLSNSAGREGERFKKEARQALLTIEAIAGVEGNGGSMVESEGVMGALMVWARKEGDEFTERRTLAIATIKSIAEGAGGTILKHEGMLECLVRAVMREGATHKGERRAALSALASAVTTDEVRREILAKRDLMEGITNIIRKNPRRSNMEERAAALDLLLEISSSPGPGFSGEVMRGLVSVLNNPGDASERSKASAAIKNAAGLEAETESWDDLRLKPGTGGGQAAPAGREEGDVGGLSQSFSLFDIQGEKGDKAATAFCFATNDSNAPGYRPVDVRNKSEKVQADLDFILDEALDELEDDTEEARRFLTEGTESAAVEAAVVSSSTPQDIVNDDEDIVNDDEDIVNETDDEEWVTTDDEDIDEANAEANADADANKLTATPPRVCHFCGSTGPHKLFRCSCKLVRFCNRECQTKAWRGHQKECRKVTKGAL</sequence>
<dbReference type="OrthoDB" id="265717at2759"/>
<keyword evidence="1" id="KW-0479">Metal-binding</keyword>
<dbReference type="InterPro" id="IPR011989">
    <property type="entry name" value="ARM-like"/>
</dbReference>
<accession>A0A9W7L8G5</accession>
<proteinExistence type="predicted"/>
<evidence type="ECO:0000256" key="1">
    <source>
        <dbReference type="ARBA" id="ARBA00022723"/>
    </source>
</evidence>
<evidence type="ECO:0000256" key="2">
    <source>
        <dbReference type="ARBA" id="ARBA00022771"/>
    </source>
</evidence>
<dbReference type="SUPFAM" id="SSF144232">
    <property type="entry name" value="HIT/MYND zinc finger-like"/>
    <property type="match status" value="1"/>
</dbReference>
<dbReference type="PROSITE" id="PS50865">
    <property type="entry name" value="ZF_MYND_2"/>
    <property type="match status" value="1"/>
</dbReference>
<feature type="domain" description="MYND-type" evidence="6">
    <location>
        <begin position="493"/>
        <end position="531"/>
    </location>
</feature>
<dbReference type="GO" id="GO:0008270">
    <property type="term" value="F:zinc ion binding"/>
    <property type="evidence" value="ECO:0007669"/>
    <property type="project" value="UniProtKB-KW"/>
</dbReference>
<dbReference type="Proteomes" id="UP001165065">
    <property type="component" value="Unassembled WGS sequence"/>
</dbReference>
<reference evidence="8" key="1">
    <citation type="journal article" date="2023" name="Commun. Biol.">
        <title>Genome analysis of Parmales, the sister group of diatoms, reveals the evolutionary specialization of diatoms from phago-mixotrophs to photoautotrophs.</title>
        <authorList>
            <person name="Ban H."/>
            <person name="Sato S."/>
            <person name="Yoshikawa S."/>
            <person name="Yamada K."/>
            <person name="Nakamura Y."/>
            <person name="Ichinomiya M."/>
            <person name="Sato N."/>
            <person name="Blanc-Mathieu R."/>
            <person name="Endo H."/>
            <person name="Kuwata A."/>
            <person name="Ogata H."/>
        </authorList>
    </citation>
    <scope>NUCLEOTIDE SEQUENCE [LARGE SCALE GENOMIC DNA]</scope>
</reference>
<organism evidence="7 8">
    <name type="scientific">Triparma columacea</name>
    <dbReference type="NCBI Taxonomy" id="722753"/>
    <lineage>
        <taxon>Eukaryota</taxon>
        <taxon>Sar</taxon>
        <taxon>Stramenopiles</taxon>
        <taxon>Ochrophyta</taxon>
        <taxon>Bolidophyceae</taxon>
        <taxon>Parmales</taxon>
        <taxon>Triparmaceae</taxon>
        <taxon>Triparma</taxon>
    </lineage>
</organism>
<comment type="caution">
    <text evidence="7">The sequence shown here is derived from an EMBL/GenBank/DDBJ whole genome shotgun (WGS) entry which is preliminary data.</text>
</comment>
<dbReference type="Gene3D" id="6.10.140.2220">
    <property type="match status" value="1"/>
</dbReference>
<dbReference type="Pfam" id="PF01753">
    <property type="entry name" value="zf-MYND"/>
    <property type="match status" value="1"/>
</dbReference>
<evidence type="ECO:0000256" key="5">
    <source>
        <dbReference type="SAM" id="MobiDB-lite"/>
    </source>
</evidence>
<name>A0A9W7L8G5_9STRA</name>
<evidence type="ECO:0000256" key="3">
    <source>
        <dbReference type="ARBA" id="ARBA00022833"/>
    </source>
</evidence>
<evidence type="ECO:0000313" key="7">
    <source>
        <dbReference type="EMBL" id="GMI40379.1"/>
    </source>
</evidence>
<keyword evidence="3" id="KW-0862">Zinc</keyword>
<dbReference type="AlphaFoldDB" id="A0A9W7L8G5"/>
<dbReference type="InterPro" id="IPR002893">
    <property type="entry name" value="Znf_MYND"/>
</dbReference>
<dbReference type="EMBL" id="BRYA01001205">
    <property type="protein sequence ID" value="GMI40379.1"/>
    <property type="molecule type" value="Genomic_DNA"/>
</dbReference>